<evidence type="ECO:0000313" key="3">
    <source>
        <dbReference type="EMBL" id="CAH0377216.1"/>
    </source>
</evidence>
<name>A0A8J2WR27_9STRA</name>
<dbReference type="Proteomes" id="UP000789595">
    <property type="component" value="Unassembled WGS sequence"/>
</dbReference>
<dbReference type="Gene3D" id="2.30.29.30">
    <property type="entry name" value="Pleckstrin-homology domain (PH domain)/Phosphotyrosine-binding domain (PTB)"/>
    <property type="match status" value="1"/>
</dbReference>
<dbReference type="SUPFAM" id="SSF50729">
    <property type="entry name" value="PH domain-like"/>
    <property type="match status" value="1"/>
</dbReference>
<dbReference type="InterPro" id="IPR001849">
    <property type="entry name" value="PH_domain"/>
</dbReference>
<evidence type="ECO:0000313" key="4">
    <source>
        <dbReference type="Proteomes" id="UP000789595"/>
    </source>
</evidence>
<dbReference type="EMBL" id="CAKKNE010000005">
    <property type="protein sequence ID" value="CAH0377216.1"/>
    <property type="molecule type" value="Genomic_DNA"/>
</dbReference>
<proteinExistence type="predicted"/>
<feature type="compositionally biased region" description="Low complexity" evidence="1">
    <location>
        <begin position="7"/>
        <end position="35"/>
    </location>
</feature>
<feature type="domain" description="PH" evidence="2">
    <location>
        <begin position="48"/>
        <end position="151"/>
    </location>
</feature>
<dbReference type="InterPro" id="IPR011993">
    <property type="entry name" value="PH-like_dom_sf"/>
</dbReference>
<organism evidence="3 4">
    <name type="scientific">Pelagomonas calceolata</name>
    <dbReference type="NCBI Taxonomy" id="35677"/>
    <lineage>
        <taxon>Eukaryota</taxon>
        <taxon>Sar</taxon>
        <taxon>Stramenopiles</taxon>
        <taxon>Ochrophyta</taxon>
        <taxon>Pelagophyceae</taxon>
        <taxon>Pelagomonadales</taxon>
        <taxon>Pelagomonadaceae</taxon>
        <taxon>Pelagomonas</taxon>
    </lineage>
</organism>
<dbReference type="PROSITE" id="PS50003">
    <property type="entry name" value="PH_DOMAIN"/>
    <property type="match status" value="1"/>
</dbReference>
<evidence type="ECO:0000259" key="2">
    <source>
        <dbReference type="PROSITE" id="PS50003"/>
    </source>
</evidence>
<accession>A0A8J2WR27</accession>
<sequence>MGRRDPLAANRAAPASRAAPKADKSSPASSRAGSPRGPPAVDPAKLKIENCRGPLKKTSKSRLSGRAWKKRWLRVRLDLKDNENYALTYHKKEHDDARMTLALAGCAVRELEGADGWRDFRVFDAHEAFELRASSTEERRAWIDSLRHVITIKRLLGEYGTGRADNATFVVEVRWGARRGALVVADPQKLRRPKCACWPHEVLAALGIGGDHPAAPWLRVTALQRAEDAFVFGPSLRADRLTPDASYEVVMADERASMLERLSEGDRDKVEAAVSRHGDPLRADRLAADFKARAQRRLKSIDRQFAAAQSKNAALRDAHAARVADDERRALAKVTAATVDGKIDHMDSLLIEASYLETSLDTERIPLF</sequence>
<dbReference type="SMART" id="SM00233">
    <property type="entry name" value="PH"/>
    <property type="match status" value="1"/>
</dbReference>
<protein>
    <recommendedName>
        <fullName evidence="2">PH domain-containing protein</fullName>
    </recommendedName>
</protein>
<keyword evidence="4" id="KW-1185">Reference proteome</keyword>
<gene>
    <name evidence="3" type="ORF">PECAL_5P17880</name>
</gene>
<dbReference type="AlphaFoldDB" id="A0A8J2WR27"/>
<comment type="caution">
    <text evidence="3">The sequence shown here is derived from an EMBL/GenBank/DDBJ whole genome shotgun (WGS) entry which is preliminary data.</text>
</comment>
<evidence type="ECO:0000256" key="1">
    <source>
        <dbReference type="SAM" id="MobiDB-lite"/>
    </source>
</evidence>
<feature type="region of interest" description="Disordered" evidence="1">
    <location>
        <begin position="1"/>
        <end position="45"/>
    </location>
</feature>
<reference evidence="3" key="1">
    <citation type="submission" date="2021-11" db="EMBL/GenBank/DDBJ databases">
        <authorList>
            <consortium name="Genoscope - CEA"/>
            <person name="William W."/>
        </authorList>
    </citation>
    <scope>NUCLEOTIDE SEQUENCE</scope>
</reference>
<dbReference type="Pfam" id="PF00169">
    <property type="entry name" value="PH"/>
    <property type="match status" value="1"/>
</dbReference>